<feature type="domain" description="Signal transduction histidine kinase dimerisation/phosphoacceptor" evidence="3">
    <location>
        <begin position="116"/>
        <end position="182"/>
    </location>
</feature>
<proteinExistence type="predicted"/>
<dbReference type="EMBL" id="AP019860">
    <property type="protein sequence ID" value="BBM87571.1"/>
    <property type="molecule type" value="Genomic_DNA"/>
</dbReference>
<evidence type="ECO:0000259" key="3">
    <source>
        <dbReference type="SMART" id="SM00388"/>
    </source>
</evidence>
<comment type="catalytic activity">
    <reaction evidence="1">
        <text>ATP + protein L-histidine = ADP + protein N-phospho-L-histidine.</text>
        <dbReference type="EC" id="2.7.13.3"/>
    </reaction>
</comment>
<gene>
    <name evidence="4" type="ORF">UABAM_05983</name>
</gene>
<dbReference type="Gene3D" id="1.10.287.130">
    <property type="match status" value="1"/>
</dbReference>
<evidence type="ECO:0000313" key="4">
    <source>
        <dbReference type="EMBL" id="BBM87571.1"/>
    </source>
</evidence>
<dbReference type="GO" id="GO:0000155">
    <property type="term" value="F:phosphorelay sensor kinase activity"/>
    <property type="evidence" value="ECO:0007669"/>
    <property type="project" value="InterPro"/>
</dbReference>
<reference evidence="4 5" key="1">
    <citation type="submission" date="2019-08" db="EMBL/GenBank/DDBJ databases">
        <title>Complete genome sequence of Candidatus Uab amorphum.</title>
        <authorList>
            <person name="Shiratori T."/>
            <person name="Suzuki S."/>
            <person name="Kakizawa Y."/>
            <person name="Ishida K."/>
        </authorList>
    </citation>
    <scope>NUCLEOTIDE SEQUENCE [LARGE SCALE GENOMIC DNA]</scope>
    <source>
        <strain evidence="4 5">SRT547</strain>
    </source>
</reference>
<protein>
    <recommendedName>
        <fullName evidence="2">histidine kinase</fullName>
        <ecNumber evidence="2">2.7.13.3</ecNumber>
    </recommendedName>
</protein>
<dbReference type="EC" id="2.7.13.3" evidence="2"/>
<dbReference type="KEGG" id="uam:UABAM_05983"/>
<dbReference type="RefSeq" id="WP_151971587.1">
    <property type="nucleotide sequence ID" value="NZ_AP019860.1"/>
</dbReference>
<dbReference type="SUPFAM" id="SSF47384">
    <property type="entry name" value="Homodimeric domain of signal transducing histidine kinase"/>
    <property type="match status" value="1"/>
</dbReference>
<keyword evidence="5" id="KW-1185">Reference proteome</keyword>
<dbReference type="InterPro" id="IPR003661">
    <property type="entry name" value="HisK_dim/P_dom"/>
</dbReference>
<evidence type="ECO:0000313" key="5">
    <source>
        <dbReference type="Proteomes" id="UP000326354"/>
    </source>
</evidence>
<sequence length="308" mass="35933">MQILIAIELQDLSKVVKKHFPGSSIKKTSEKNWQKILKKQPDIFIFSGDECYDGIEVIAHHLGMAFLALEPDIEWLPNTFSTEDIIDKLFYKQRLYKMITTEHSLDHIVSLKEKAAITDVSLDLIHEMNNPLQVMLGFIESVLEEMSTEEKFYEDMKIIEEEIHKCISIVKYVRSFHDGSREAMYTDIGFVIECVEQMISLRLRKKMITWKVESFSPTMLVENEAYKLSMILLCTLLCLLRISQKKCTVAMEIHTTPQFKILFHTCFVNSFAGDIENLRRYLQQKGVQFSHSNEKQMLSCELIIEMKK</sequence>
<organism evidence="4 5">
    <name type="scientific">Uabimicrobium amorphum</name>
    <dbReference type="NCBI Taxonomy" id="2596890"/>
    <lineage>
        <taxon>Bacteria</taxon>
        <taxon>Pseudomonadati</taxon>
        <taxon>Planctomycetota</taxon>
        <taxon>Candidatus Uabimicrobiia</taxon>
        <taxon>Candidatus Uabimicrobiales</taxon>
        <taxon>Candidatus Uabimicrobiaceae</taxon>
        <taxon>Candidatus Uabimicrobium</taxon>
    </lineage>
</organism>
<evidence type="ECO:0000256" key="2">
    <source>
        <dbReference type="ARBA" id="ARBA00012438"/>
    </source>
</evidence>
<accession>A0A5S9F6P3</accession>
<dbReference type="InterPro" id="IPR036097">
    <property type="entry name" value="HisK_dim/P_sf"/>
</dbReference>
<name>A0A5S9F6P3_UABAM</name>
<dbReference type="Proteomes" id="UP000326354">
    <property type="component" value="Chromosome"/>
</dbReference>
<dbReference type="SMART" id="SM00388">
    <property type="entry name" value="HisKA"/>
    <property type="match status" value="1"/>
</dbReference>
<dbReference type="CDD" id="cd00082">
    <property type="entry name" value="HisKA"/>
    <property type="match status" value="1"/>
</dbReference>
<dbReference type="OrthoDB" id="9781147at2"/>
<evidence type="ECO:0000256" key="1">
    <source>
        <dbReference type="ARBA" id="ARBA00000085"/>
    </source>
</evidence>
<dbReference type="AlphaFoldDB" id="A0A5S9F6P3"/>